<proteinExistence type="predicted"/>
<dbReference type="InterPro" id="IPR050712">
    <property type="entry name" value="NAD(P)H-dep_reductase"/>
</dbReference>
<feature type="domain" description="NADPH-dependent FMN reductase-like" evidence="1">
    <location>
        <begin position="5"/>
        <end position="149"/>
    </location>
</feature>
<keyword evidence="3" id="KW-1185">Reference proteome</keyword>
<dbReference type="InterPro" id="IPR029039">
    <property type="entry name" value="Flavoprotein-like_sf"/>
</dbReference>
<dbReference type="KEGG" id="pbt:ING2E5B_0348"/>
<sequence length="185" mass="21039">MSKKKIAVIVGSLRKDSYNRKLALDAIKMQPDTLDMEIVEIGQLAHYNEDLDHNPPAEWVEFRKKIKEADGYLFFTPEYNRSIPGVLKNAIDVGSRPYGQNNWGGKPGAIVSSSISALGGEAANHVLRQPMVFIDVYMMQQPEAYIGNTTTLFNENNEIANPETRKFLDNWLKAFEAWVHKFYND</sequence>
<evidence type="ECO:0000313" key="3">
    <source>
        <dbReference type="Proteomes" id="UP000032417"/>
    </source>
</evidence>
<evidence type="ECO:0000259" key="1">
    <source>
        <dbReference type="Pfam" id="PF03358"/>
    </source>
</evidence>
<name>A0A098BZM4_9BACT</name>
<dbReference type="GO" id="GO:0005829">
    <property type="term" value="C:cytosol"/>
    <property type="evidence" value="ECO:0007669"/>
    <property type="project" value="TreeGrafter"/>
</dbReference>
<gene>
    <name evidence="2" type="ORF">ING2E5B_0348</name>
</gene>
<dbReference type="Pfam" id="PF03358">
    <property type="entry name" value="FMN_red"/>
    <property type="match status" value="1"/>
</dbReference>
<organism evidence="2 3">
    <name type="scientific">Fermentimonas caenicola</name>
    <dbReference type="NCBI Taxonomy" id="1562970"/>
    <lineage>
        <taxon>Bacteria</taxon>
        <taxon>Pseudomonadati</taxon>
        <taxon>Bacteroidota</taxon>
        <taxon>Bacteroidia</taxon>
        <taxon>Bacteroidales</taxon>
        <taxon>Dysgonomonadaceae</taxon>
        <taxon>Fermentimonas</taxon>
    </lineage>
</organism>
<evidence type="ECO:0000313" key="2">
    <source>
        <dbReference type="EMBL" id="CEA15117.1"/>
    </source>
</evidence>
<reference evidence="2 3" key="1">
    <citation type="submission" date="2014-08" db="EMBL/GenBank/DDBJ databases">
        <authorList>
            <person name="Wibberg D."/>
        </authorList>
    </citation>
    <scope>NUCLEOTIDE SEQUENCE [LARGE SCALE GENOMIC DNA]</scope>
    <source>
        <strain evidence="3">ING2-E5B</strain>
    </source>
</reference>
<dbReference type="InterPro" id="IPR005025">
    <property type="entry name" value="FMN_Rdtase-like_dom"/>
</dbReference>
<dbReference type="STRING" id="1562970.ING2E5B_0348"/>
<dbReference type="SUPFAM" id="SSF52218">
    <property type="entry name" value="Flavoproteins"/>
    <property type="match status" value="1"/>
</dbReference>
<dbReference type="EMBL" id="LN515532">
    <property type="protein sequence ID" value="CEA15117.1"/>
    <property type="molecule type" value="Genomic_DNA"/>
</dbReference>
<dbReference type="GO" id="GO:0010181">
    <property type="term" value="F:FMN binding"/>
    <property type="evidence" value="ECO:0007669"/>
    <property type="project" value="TreeGrafter"/>
</dbReference>
<dbReference type="AlphaFoldDB" id="A0A098BZM4"/>
<dbReference type="GO" id="GO:0016491">
    <property type="term" value="F:oxidoreductase activity"/>
    <property type="evidence" value="ECO:0007669"/>
    <property type="project" value="InterPro"/>
</dbReference>
<dbReference type="HOGENOM" id="CLU_055322_4_2_10"/>
<dbReference type="Gene3D" id="3.40.50.360">
    <property type="match status" value="1"/>
</dbReference>
<accession>A0A098BZM4</accession>
<dbReference type="PANTHER" id="PTHR30543">
    <property type="entry name" value="CHROMATE REDUCTASE"/>
    <property type="match status" value="1"/>
</dbReference>
<protein>
    <submittedName>
        <fullName evidence="2">NADPH-dependent FMN reductase</fullName>
    </submittedName>
</protein>
<dbReference type="OrthoDB" id="9812295at2"/>
<dbReference type="Proteomes" id="UP000032417">
    <property type="component" value="Chromosome 1"/>
</dbReference>
<dbReference type="PANTHER" id="PTHR30543:SF21">
    <property type="entry name" value="NAD(P)H-DEPENDENT FMN REDUCTASE LOT6"/>
    <property type="match status" value="1"/>
</dbReference>